<accession>A0A0G0H783</accession>
<dbReference type="SUPFAM" id="SSF51735">
    <property type="entry name" value="NAD(P)-binding Rossmann-fold domains"/>
    <property type="match status" value="1"/>
</dbReference>
<dbReference type="InterPro" id="IPR020904">
    <property type="entry name" value="Sc_DH/Rdtase_CS"/>
</dbReference>
<organism evidence="3 4">
    <name type="scientific">Candidatus Roizmanbacteria bacterium GW2011_GWA2_37_7</name>
    <dbReference type="NCBI Taxonomy" id="1618481"/>
    <lineage>
        <taxon>Bacteria</taxon>
        <taxon>Candidatus Roizmaniibacteriota</taxon>
    </lineage>
</organism>
<feature type="domain" description="NAD-dependent epimerase/dehydratase" evidence="2">
    <location>
        <begin position="4"/>
        <end position="214"/>
    </location>
</feature>
<gene>
    <name evidence="3" type="ORF">US54_C0020G0006</name>
</gene>
<evidence type="ECO:0000313" key="4">
    <source>
        <dbReference type="Proteomes" id="UP000034471"/>
    </source>
</evidence>
<comment type="similarity">
    <text evidence="1">Belongs to the NAD(P)-dependent epimerase/dehydratase family.</text>
</comment>
<sequence>MKAVVTGSHGFIGKKLVDFLNSKEIEVFPLHHSKLHHEKDLREELTIIRPDIIFHFAAYGNHAHQSEVKGIFEGNIINTFNLLVAIKDLPIKGFVNVGSSSEYGKKGGPMAESDLPETDTLYGASKVATTYLSRAFAKQLNKPIVTIRPFSVFGEEEAHFRFIPRIIRSLLKSEQFELDPEPKHDWIYIQDFLNGVFFVLSNISSLQGEVINIGTGKQYSNLQVVRELETISKKILKTKILKNMRKYDNNNWICSNKKLKSLGWKQQFDLKRGLQETYKYYAKQRP</sequence>
<name>A0A0G0H783_9BACT</name>
<dbReference type="Pfam" id="PF01370">
    <property type="entry name" value="Epimerase"/>
    <property type="match status" value="1"/>
</dbReference>
<dbReference type="EMBL" id="LBTJ01000020">
    <property type="protein sequence ID" value="KKQ38012.1"/>
    <property type="molecule type" value="Genomic_DNA"/>
</dbReference>
<dbReference type="Proteomes" id="UP000034471">
    <property type="component" value="Unassembled WGS sequence"/>
</dbReference>
<dbReference type="Gene3D" id="3.40.50.720">
    <property type="entry name" value="NAD(P)-binding Rossmann-like Domain"/>
    <property type="match status" value="1"/>
</dbReference>
<dbReference type="PROSITE" id="PS00061">
    <property type="entry name" value="ADH_SHORT"/>
    <property type="match status" value="1"/>
</dbReference>
<reference evidence="3 4" key="1">
    <citation type="journal article" date="2015" name="Nature">
        <title>rRNA introns, odd ribosomes, and small enigmatic genomes across a large radiation of phyla.</title>
        <authorList>
            <person name="Brown C.T."/>
            <person name="Hug L.A."/>
            <person name="Thomas B.C."/>
            <person name="Sharon I."/>
            <person name="Castelle C.J."/>
            <person name="Singh A."/>
            <person name="Wilkins M.J."/>
            <person name="Williams K.H."/>
            <person name="Banfield J.F."/>
        </authorList>
    </citation>
    <scope>NUCLEOTIDE SEQUENCE [LARGE SCALE GENOMIC DNA]</scope>
</reference>
<dbReference type="AlphaFoldDB" id="A0A0G0H783"/>
<proteinExistence type="inferred from homology"/>
<dbReference type="STRING" id="1618481.US54_C0020G0006"/>
<comment type="caution">
    <text evidence="3">The sequence shown here is derived from an EMBL/GenBank/DDBJ whole genome shotgun (WGS) entry which is preliminary data.</text>
</comment>
<protein>
    <submittedName>
        <fullName evidence="3">dTDP-glucose 4,6-dehydratase</fullName>
    </submittedName>
</protein>
<dbReference type="CDD" id="cd08946">
    <property type="entry name" value="SDR_e"/>
    <property type="match status" value="1"/>
</dbReference>
<dbReference type="InterPro" id="IPR001509">
    <property type="entry name" value="Epimerase_deHydtase"/>
</dbReference>
<evidence type="ECO:0000313" key="3">
    <source>
        <dbReference type="EMBL" id="KKQ38012.1"/>
    </source>
</evidence>
<evidence type="ECO:0000259" key="2">
    <source>
        <dbReference type="Pfam" id="PF01370"/>
    </source>
</evidence>
<evidence type="ECO:0000256" key="1">
    <source>
        <dbReference type="ARBA" id="ARBA00007637"/>
    </source>
</evidence>
<dbReference type="PANTHER" id="PTHR43000">
    <property type="entry name" value="DTDP-D-GLUCOSE 4,6-DEHYDRATASE-RELATED"/>
    <property type="match status" value="1"/>
</dbReference>
<dbReference type="InterPro" id="IPR036291">
    <property type="entry name" value="NAD(P)-bd_dom_sf"/>
</dbReference>